<dbReference type="SMART" id="SM00354">
    <property type="entry name" value="HTH_LACI"/>
    <property type="match status" value="1"/>
</dbReference>
<dbReference type="PROSITE" id="PS50932">
    <property type="entry name" value="HTH_LACI_2"/>
    <property type="match status" value="1"/>
</dbReference>
<evidence type="ECO:0000256" key="3">
    <source>
        <dbReference type="ARBA" id="ARBA00023163"/>
    </source>
</evidence>
<dbReference type="InterPro" id="IPR001761">
    <property type="entry name" value="Peripla_BP/Lac1_sug-bd_dom"/>
</dbReference>
<reference evidence="5 6" key="1">
    <citation type="submission" date="2021-01" db="EMBL/GenBank/DDBJ databases">
        <title>Tumebacillus sp. strain ITR2 16S ribosomal RNA gene Genome sequencing and assembly.</title>
        <authorList>
            <person name="Kang M."/>
        </authorList>
    </citation>
    <scope>NUCLEOTIDE SEQUENCE [LARGE SCALE GENOMIC DNA]</scope>
    <source>
        <strain evidence="5 6">ITR2</strain>
    </source>
</reference>
<dbReference type="Pfam" id="PF00532">
    <property type="entry name" value="Peripla_BP_1"/>
    <property type="match status" value="1"/>
</dbReference>
<dbReference type="Gene3D" id="1.10.260.40">
    <property type="entry name" value="lambda repressor-like DNA-binding domains"/>
    <property type="match status" value="1"/>
</dbReference>
<gene>
    <name evidence="5" type="ORF">JJB07_00220</name>
</gene>
<keyword evidence="1" id="KW-0805">Transcription regulation</keyword>
<organism evidence="5 6">
    <name type="scientific">Tumebacillus amylolyticus</name>
    <dbReference type="NCBI Taxonomy" id="2801339"/>
    <lineage>
        <taxon>Bacteria</taxon>
        <taxon>Bacillati</taxon>
        <taxon>Bacillota</taxon>
        <taxon>Bacilli</taxon>
        <taxon>Bacillales</taxon>
        <taxon>Alicyclobacillaceae</taxon>
        <taxon>Tumebacillus</taxon>
    </lineage>
</organism>
<dbReference type="Gene3D" id="3.40.50.2300">
    <property type="match status" value="2"/>
</dbReference>
<dbReference type="PRINTS" id="PR00036">
    <property type="entry name" value="HTHLACI"/>
</dbReference>
<dbReference type="Proteomes" id="UP000602284">
    <property type="component" value="Unassembled WGS sequence"/>
</dbReference>
<feature type="domain" description="HTH lacI-type" evidence="4">
    <location>
        <begin position="3"/>
        <end position="57"/>
    </location>
</feature>
<keyword evidence="6" id="KW-1185">Reference proteome</keyword>
<dbReference type="InterPro" id="IPR028082">
    <property type="entry name" value="Peripla_BP_I"/>
</dbReference>
<dbReference type="GO" id="GO:0003677">
    <property type="term" value="F:DNA binding"/>
    <property type="evidence" value="ECO:0007669"/>
    <property type="project" value="UniProtKB-KW"/>
</dbReference>
<dbReference type="PANTHER" id="PTHR30146">
    <property type="entry name" value="LACI-RELATED TRANSCRIPTIONAL REPRESSOR"/>
    <property type="match status" value="1"/>
</dbReference>
<evidence type="ECO:0000256" key="1">
    <source>
        <dbReference type="ARBA" id="ARBA00023015"/>
    </source>
</evidence>
<name>A0ABS1J4U3_9BACL</name>
<comment type="caution">
    <text evidence="5">The sequence shown here is derived from an EMBL/GenBank/DDBJ whole genome shotgun (WGS) entry which is preliminary data.</text>
</comment>
<dbReference type="SUPFAM" id="SSF53822">
    <property type="entry name" value="Periplasmic binding protein-like I"/>
    <property type="match status" value="1"/>
</dbReference>
<keyword evidence="3" id="KW-0804">Transcription</keyword>
<dbReference type="CDD" id="cd01392">
    <property type="entry name" value="HTH_LacI"/>
    <property type="match status" value="1"/>
</dbReference>
<sequence>MNPSIRDVAKKANVSISTVSRVFNNPESVNQEMRERVLQVIEELGYAPNPFASGLRDNRSKVIVTMIPDIRNSYYAEMLSGIEEVALSNRYTVIIGNTIQNEERFLEYVKNFVKMKVDGLIFASTEITEFYQKNFEALKIPVILASTEGREWNLPSVRVNDYQASYEATAFLIQNGHQDIGFISGPTHAPIAGRERYEGFLGAMAAHELPTSEQNVVYSEMSFDAGYEAMAKLYAKMPHLTAVYAASDSMAIGAMKFLHEQGLEVPRHVSVMGFDNLEISRMVSPGLTTVAQQIYEIGKTAGTMLFQAIENREEELQSVTIDHEIIVRGTVRNRRLMMDGGDGAFRVFV</sequence>
<dbReference type="SUPFAM" id="SSF47413">
    <property type="entry name" value="lambda repressor-like DNA-binding domains"/>
    <property type="match status" value="1"/>
</dbReference>
<evidence type="ECO:0000313" key="5">
    <source>
        <dbReference type="EMBL" id="MBL0385054.1"/>
    </source>
</evidence>
<evidence type="ECO:0000259" key="4">
    <source>
        <dbReference type="PROSITE" id="PS50932"/>
    </source>
</evidence>
<dbReference type="InterPro" id="IPR010982">
    <property type="entry name" value="Lambda_DNA-bd_dom_sf"/>
</dbReference>
<evidence type="ECO:0000256" key="2">
    <source>
        <dbReference type="ARBA" id="ARBA00023125"/>
    </source>
</evidence>
<evidence type="ECO:0000313" key="6">
    <source>
        <dbReference type="Proteomes" id="UP000602284"/>
    </source>
</evidence>
<accession>A0ABS1J4U3</accession>
<dbReference type="RefSeq" id="WP_201630167.1">
    <property type="nucleotide sequence ID" value="NZ_JAEQNB010000001.1"/>
</dbReference>
<dbReference type="InterPro" id="IPR000843">
    <property type="entry name" value="HTH_LacI"/>
</dbReference>
<dbReference type="Pfam" id="PF00356">
    <property type="entry name" value="LacI"/>
    <property type="match status" value="1"/>
</dbReference>
<dbReference type="PANTHER" id="PTHR30146:SF149">
    <property type="entry name" value="HTH-TYPE TRANSCRIPTIONAL REGULATOR EBGR"/>
    <property type="match status" value="1"/>
</dbReference>
<dbReference type="CDD" id="cd19975">
    <property type="entry name" value="PBP1_CcpA-like"/>
    <property type="match status" value="1"/>
</dbReference>
<protein>
    <submittedName>
        <fullName evidence="5">LacI family DNA-binding transcriptional regulator</fullName>
    </submittedName>
</protein>
<keyword evidence="2 5" id="KW-0238">DNA-binding</keyword>
<dbReference type="EMBL" id="JAEQNB010000001">
    <property type="protein sequence ID" value="MBL0385054.1"/>
    <property type="molecule type" value="Genomic_DNA"/>
</dbReference>
<proteinExistence type="predicted"/>